<evidence type="ECO:0000313" key="1">
    <source>
        <dbReference type="EMBL" id="KAG1791501.1"/>
    </source>
</evidence>
<organism evidence="1 2">
    <name type="scientific">Suillus subaureus</name>
    <dbReference type="NCBI Taxonomy" id="48587"/>
    <lineage>
        <taxon>Eukaryota</taxon>
        <taxon>Fungi</taxon>
        <taxon>Dikarya</taxon>
        <taxon>Basidiomycota</taxon>
        <taxon>Agaricomycotina</taxon>
        <taxon>Agaricomycetes</taxon>
        <taxon>Agaricomycetidae</taxon>
        <taxon>Boletales</taxon>
        <taxon>Suillineae</taxon>
        <taxon>Suillaceae</taxon>
        <taxon>Suillus</taxon>
    </lineage>
</organism>
<protein>
    <submittedName>
        <fullName evidence="1">Uncharacterized protein</fullName>
    </submittedName>
</protein>
<reference evidence="1" key="1">
    <citation type="journal article" date="2020" name="New Phytol.">
        <title>Comparative genomics reveals dynamic genome evolution in host specialist ectomycorrhizal fungi.</title>
        <authorList>
            <person name="Lofgren L.A."/>
            <person name="Nguyen N.H."/>
            <person name="Vilgalys R."/>
            <person name="Ruytinx J."/>
            <person name="Liao H.L."/>
            <person name="Branco S."/>
            <person name="Kuo A."/>
            <person name="LaButti K."/>
            <person name="Lipzen A."/>
            <person name="Andreopoulos W."/>
            <person name="Pangilinan J."/>
            <person name="Riley R."/>
            <person name="Hundley H."/>
            <person name="Na H."/>
            <person name="Barry K."/>
            <person name="Grigoriev I.V."/>
            <person name="Stajich J.E."/>
            <person name="Kennedy P.G."/>
        </authorList>
    </citation>
    <scope>NUCLEOTIDE SEQUENCE</scope>
    <source>
        <strain evidence="1">MN1</strain>
    </source>
</reference>
<sequence>MPPIHHPSLATTSPTSIHILSRAQRHKRFSIESGATLVADDDDFINDLDNVSDSKQWFDDDREDRNLLQGTDIVTIENSDCPSRQSQLVLEPLILGMTAAHPDLPLQDSSTTIKVLFLSSTTPSQSITLPPKPPDTKLIVNWRQQQV</sequence>
<dbReference type="AlphaFoldDB" id="A0A9P7DFM0"/>
<keyword evidence="2" id="KW-1185">Reference proteome</keyword>
<dbReference type="GeneID" id="64627870"/>
<accession>A0A9P7DFM0</accession>
<dbReference type="RefSeq" id="XP_041184821.1">
    <property type="nucleotide sequence ID" value="XM_041333853.1"/>
</dbReference>
<dbReference type="OrthoDB" id="2692543at2759"/>
<comment type="caution">
    <text evidence="1">The sequence shown here is derived from an EMBL/GenBank/DDBJ whole genome shotgun (WGS) entry which is preliminary data.</text>
</comment>
<name>A0A9P7DFM0_9AGAM</name>
<gene>
    <name evidence="1" type="ORF">BJ212DRAFT_1307558</name>
</gene>
<proteinExistence type="predicted"/>
<evidence type="ECO:0000313" key="2">
    <source>
        <dbReference type="Proteomes" id="UP000807769"/>
    </source>
</evidence>
<dbReference type="EMBL" id="JABBWG010000583">
    <property type="protein sequence ID" value="KAG1791501.1"/>
    <property type="molecule type" value="Genomic_DNA"/>
</dbReference>
<dbReference type="Proteomes" id="UP000807769">
    <property type="component" value="Unassembled WGS sequence"/>
</dbReference>